<gene>
    <name evidence="6" type="ORF">QJS35_25845</name>
</gene>
<evidence type="ECO:0000256" key="2">
    <source>
        <dbReference type="ARBA" id="ARBA00022723"/>
    </source>
</evidence>
<keyword evidence="3" id="KW-0378">Hydrolase</keyword>
<dbReference type="Pfam" id="PF02633">
    <property type="entry name" value="Creatininase"/>
    <property type="match status" value="1"/>
</dbReference>
<keyword evidence="7" id="KW-1185">Reference proteome</keyword>
<evidence type="ECO:0000313" key="6">
    <source>
        <dbReference type="EMBL" id="MEQ4485808.1"/>
    </source>
</evidence>
<keyword evidence="4" id="KW-0862">Zinc</keyword>
<evidence type="ECO:0000256" key="1">
    <source>
        <dbReference type="ARBA" id="ARBA00001947"/>
    </source>
</evidence>
<evidence type="ECO:0000313" key="7">
    <source>
        <dbReference type="Proteomes" id="UP001493487"/>
    </source>
</evidence>
<reference evidence="6 7" key="1">
    <citation type="journal article" date="2023" name="Genome Announc.">
        <title>Pan-Genome Analyses of the Genus Cohnella and Proposal of the Novel Species Cohnella silvisoli sp. nov., Isolated from Forest Soil.</title>
        <authorList>
            <person name="Wang C."/>
            <person name="Mao L."/>
            <person name="Bao G."/>
            <person name="Zhu H."/>
        </authorList>
    </citation>
    <scope>NUCLEOTIDE SEQUENCE [LARGE SCALE GENOMIC DNA]</scope>
    <source>
        <strain evidence="6 7">NL03-T5-1</strain>
    </source>
</reference>
<keyword evidence="2" id="KW-0479">Metal-binding</keyword>
<evidence type="ECO:0000256" key="5">
    <source>
        <dbReference type="ARBA" id="ARBA00024029"/>
    </source>
</evidence>
<proteinExistence type="inferred from homology"/>
<dbReference type="SUPFAM" id="SSF102215">
    <property type="entry name" value="Creatininase"/>
    <property type="match status" value="1"/>
</dbReference>
<comment type="cofactor">
    <cofactor evidence="1">
        <name>Zn(2+)</name>
        <dbReference type="ChEBI" id="CHEBI:29105"/>
    </cofactor>
</comment>
<dbReference type="Proteomes" id="UP001493487">
    <property type="component" value="Unassembled WGS sequence"/>
</dbReference>
<name>A0ABV1L0L5_9BACL</name>
<accession>A0ABV1L0L5</accession>
<dbReference type="InterPro" id="IPR003785">
    <property type="entry name" value="Creatininase/forma_Hydrolase"/>
</dbReference>
<sequence length="307" mass="34939">MAEKMRSRFLNKMTNDEVEKYLDRNDIIFIPIGTIETHGRFPLDVELTAPKAFSLLMAEKVDGLVLGDLPYFFCGATTTARGTIQMSVEKGVQYLKEISHSLLNQGFRRQIYVSLHGPAFLTAGTVVIDFFDETKVPITYIDLINAINIAKERNQNLDLMKNANEIFFGGYEILGTKDELVIDPDADMKSPFERIEPRTEKERMIGRGESPNVQFFNYLRRFAHPSGSVGFYYSEPSDHGGEYGAARTIEERDALCVKGAEVIRSIVDALDMDEYVDEMRQLDVWTSSLIKEKYSSILPKNKFSPWI</sequence>
<dbReference type="InterPro" id="IPR024087">
    <property type="entry name" value="Creatininase-like_sf"/>
</dbReference>
<protein>
    <submittedName>
        <fullName evidence="6">Creatininase family protein</fullName>
    </submittedName>
</protein>
<dbReference type="EMBL" id="JASKHM010000017">
    <property type="protein sequence ID" value="MEQ4485808.1"/>
    <property type="molecule type" value="Genomic_DNA"/>
</dbReference>
<comment type="similarity">
    <text evidence="5">Belongs to the creatininase superfamily.</text>
</comment>
<dbReference type="PANTHER" id="PTHR35005:SF1">
    <property type="entry name" value="2-AMINO-5-FORMYLAMINO-6-RIBOSYLAMINOPYRIMIDIN-4(3H)-ONE 5'-MONOPHOSPHATE DEFORMYLASE"/>
    <property type="match status" value="1"/>
</dbReference>
<evidence type="ECO:0000256" key="3">
    <source>
        <dbReference type="ARBA" id="ARBA00022801"/>
    </source>
</evidence>
<dbReference type="PANTHER" id="PTHR35005">
    <property type="entry name" value="3-DEHYDRO-SCYLLO-INOSOSE HYDROLASE"/>
    <property type="match status" value="1"/>
</dbReference>
<comment type="caution">
    <text evidence="6">The sequence shown here is derived from an EMBL/GenBank/DDBJ whole genome shotgun (WGS) entry which is preliminary data.</text>
</comment>
<evidence type="ECO:0000256" key="4">
    <source>
        <dbReference type="ARBA" id="ARBA00022833"/>
    </source>
</evidence>
<dbReference type="RefSeq" id="WP_232188621.1">
    <property type="nucleotide sequence ID" value="NZ_JAIOAP010000016.1"/>
</dbReference>
<organism evidence="6 7">
    <name type="scientific">Cohnella silvisoli</name>
    <dbReference type="NCBI Taxonomy" id="2873699"/>
    <lineage>
        <taxon>Bacteria</taxon>
        <taxon>Bacillati</taxon>
        <taxon>Bacillota</taxon>
        <taxon>Bacilli</taxon>
        <taxon>Bacillales</taxon>
        <taxon>Paenibacillaceae</taxon>
        <taxon>Cohnella</taxon>
    </lineage>
</organism>
<dbReference type="Gene3D" id="3.40.50.10310">
    <property type="entry name" value="Creatininase"/>
    <property type="match status" value="1"/>
</dbReference>